<dbReference type="PANTHER" id="PTHR15929:SF0">
    <property type="entry name" value="STORE-OPERATED CALCIUM ENTRY-ASSOCIATED REGULATORY FACTOR"/>
    <property type="match status" value="1"/>
</dbReference>
<evidence type="ECO:0000256" key="9">
    <source>
        <dbReference type="ARBA" id="ARBA00022837"/>
    </source>
</evidence>
<reference evidence="16 17" key="1">
    <citation type="journal article" name="Sci. Rep.">
        <title>Telomere-to-telomere assembled and centromere annotated genomes of the two main subspecies of the button mushroom Agaricus bisporus reveal especially polymorphic chromosome ends.</title>
        <authorList>
            <person name="Sonnenberg A.S.M."/>
            <person name="Sedaghat-Telgerd N."/>
            <person name="Lavrijssen B."/>
            <person name="Ohm R.A."/>
            <person name="Hendrickx P.M."/>
            <person name="Scholtmeijer K."/>
            <person name="Baars J.J.P."/>
            <person name="van Peer A."/>
        </authorList>
    </citation>
    <scope>NUCLEOTIDE SEQUENCE [LARGE SCALE GENOMIC DNA]</scope>
    <source>
        <strain evidence="16 17">H119_p4</strain>
    </source>
</reference>
<evidence type="ECO:0000313" key="17">
    <source>
        <dbReference type="Proteomes" id="UP000629468"/>
    </source>
</evidence>
<evidence type="ECO:0000256" key="10">
    <source>
        <dbReference type="ARBA" id="ARBA00022989"/>
    </source>
</evidence>
<feature type="compositionally biased region" description="Gly residues" evidence="14">
    <location>
        <begin position="168"/>
        <end position="180"/>
    </location>
</feature>
<dbReference type="GO" id="GO:0006816">
    <property type="term" value="P:calcium ion transport"/>
    <property type="evidence" value="ECO:0007669"/>
    <property type="project" value="UniProtKB-KW"/>
</dbReference>
<evidence type="ECO:0000256" key="8">
    <source>
        <dbReference type="ARBA" id="ARBA00022824"/>
    </source>
</evidence>
<evidence type="ECO:0000256" key="5">
    <source>
        <dbReference type="ARBA" id="ARBA00022568"/>
    </source>
</evidence>
<dbReference type="InterPro" id="IPR009567">
    <property type="entry name" value="SARAF"/>
</dbReference>
<dbReference type="GO" id="GO:0005789">
    <property type="term" value="C:endoplasmic reticulum membrane"/>
    <property type="evidence" value="ECO:0007669"/>
    <property type="project" value="UniProtKB-SubCell"/>
</dbReference>
<keyword evidence="5" id="KW-0109">Calcium transport</keyword>
<keyword evidence="12 15" id="KW-0472">Membrane</keyword>
<dbReference type="GO" id="GO:2001256">
    <property type="term" value="P:regulation of store-operated calcium entry"/>
    <property type="evidence" value="ECO:0007669"/>
    <property type="project" value="InterPro"/>
</dbReference>
<comment type="similarity">
    <text evidence="2">Belongs to the SARAF family.</text>
</comment>
<keyword evidence="7" id="KW-0732">Signal</keyword>
<keyword evidence="9" id="KW-0106">Calcium</keyword>
<dbReference type="Pfam" id="PF06682">
    <property type="entry name" value="SARAF"/>
    <property type="match status" value="1"/>
</dbReference>
<proteinExistence type="inferred from homology"/>
<evidence type="ECO:0000256" key="7">
    <source>
        <dbReference type="ARBA" id="ARBA00022729"/>
    </source>
</evidence>
<gene>
    <name evidence="16" type="ORF">Agabi119p4_5880</name>
</gene>
<evidence type="ECO:0000256" key="2">
    <source>
        <dbReference type="ARBA" id="ARBA00006833"/>
    </source>
</evidence>
<keyword evidence="4" id="KW-0813">Transport</keyword>
<evidence type="ECO:0000256" key="14">
    <source>
        <dbReference type="SAM" id="MobiDB-lite"/>
    </source>
</evidence>
<evidence type="ECO:0000256" key="11">
    <source>
        <dbReference type="ARBA" id="ARBA00023065"/>
    </source>
</evidence>
<dbReference type="Proteomes" id="UP000629468">
    <property type="component" value="Unassembled WGS sequence"/>
</dbReference>
<feature type="compositionally biased region" description="Basic and acidic residues" evidence="14">
    <location>
        <begin position="259"/>
        <end position="268"/>
    </location>
</feature>
<feature type="region of interest" description="Disordered" evidence="14">
    <location>
        <begin position="246"/>
        <end position="288"/>
    </location>
</feature>
<feature type="compositionally biased region" description="Low complexity" evidence="14">
    <location>
        <begin position="156"/>
        <end position="167"/>
    </location>
</feature>
<evidence type="ECO:0000256" key="6">
    <source>
        <dbReference type="ARBA" id="ARBA00022692"/>
    </source>
</evidence>
<evidence type="ECO:0000256" key="15">
    <source>
        <dbReference type="SAM" id="Phobius"/>
    </source>
</evidence>
<keyword evidence="8" id="KW-0256">Endoplasmic reticulum</keyword>
<accession>A0A8H7KFW2</accession>
<keyword evidence="6 15" id="KW-0812">Transmembrane</keyword>
<dbReference type="PANTHER" id="PTHR15929">
    <property type="entry name" value="STORE-OPERATED CALCIUM ENTRY-ASSOCIATED REGULATORY FACTOR"/>
    <property type="match status" value="1"/>
</dbReference>
<keyword evidence="11" id="KW-0406">Ion transport</keyword>
<evidence type="ECO:0000256" key="12">
    <source>
        <dbReference type="ARBA" id="ARBA00023136"/>
    </source>
</evidence>
<feature type="transmembrane region" description="Helical" evidence="15">
    <location>
        <begin position="128"/>
        <end position="146"/>
    </location>
</feature>
<evidence type="ECO:0000256" key="13">
    <source>
        <dbReference type="ARBA" id="ARBA00031116"/>
    </source>
</evidence>
<comment type="caution">
    <text evidence="16">The sequence shown here is derived from an EMBL/GenBank/DDBJ whole genome shotgun (WGS) entry which is preliminary data.</text>
</comment>
<name>A0A8H7KFW2_AGABI</name>
<comment type="subcellular location">
    <subcellularLocation>
        <location evidence="1">Endoplasmic reticulum membrane</location>
        <topology evidence="1">Single-pass type I membrane protein</topology>
    </subcellularLocation>
</comment>
<keyword evidence="10 15" id="KW-1133">Transmembrane helix</keyword>
<sequence>MSRLELAKIPALTFYKDAWTTFQRTSPIKQLTCVGKPCRLYQPEVVRCVNLGGSGTDVDWKCEADLPERLRFGKVDVSCEGWSKSGDPFVLKGSCGLEYRLVEVPGTLRSGRTGSPFSFLESYGPGDIIFTVVWVAFLVFILYNLVKSCLSRNNSSNVRRQRGSSSRPGGGGGGGGGGGWFPRRDDWSNPPPPYTKYPSNHGASEGWRPGFWSGAALGGLASQFWNNRRQAEPREYWNQWNQIPVQSSSSSFGYGMPQRRREYDDRGEGPSNLGSMRRSTGLGGSSVR</sequence>
<evidence type="ECO:0000256" key="4">
    <source>
        <dbReference type="ARBA" id="ARBA00022448"/>
    </source>
</evidence>
<evidence type="ECO:0000313" key="16">
    <source>
        <dbReference type="EMBL" id="KAF7771569.1"/>
    </source>
</evidence>
<evidence type="ECO:0000256" key="3">
    <source>
        <dbReference type="ARBA" id="ARBA00016584"/>
    </source>
</evidence>
<feature type="region of interest" description="Disordered" evidence="14">
    <location>
        <begin position="156"/>
        <end position="197"/>
    </location>
</feature>
<dbReference type="AlphaFoldDB" id="A0A8H7KFW2"/>
<organism evidence="16 17">
    <name type="scientific">Agaricus bisporus var. burnettii</name>
    <dbReference type="NCBI Taxonomy" id="192524"/>
    <lineage>
        <taxon>Eukaryota</taxon>
        <taxon>Fungi</taxon>
        <taxon>Dikarya</taxon>
        <taxon>Basidiomycota</taxon>
        <taxon>Agaricomycotina</taxon>
        <taxon>Agaricomycetes</taxon>
        <taxon>Agaricomycetidae</taxon>
        <taxon>Agaricales</taxon>
        <taxon>Agaricineae</taxon>
        <taxon>Agaricaceae</taxon>
        <taxon>Agaricus</taxon>
    </lineage>
</organism>
<protein>
    <recommendedName>
        <fullName evidence="3">Store-operated calcium entry-associated regulatory factor</fullName>
    </recommendedName>
    <alternativeName>
        <fullName evidence="13">Transmembrane protein 66</fullName>
    </alternativeName>
</protein>
<dbReference type="EMBL" id="JABXXO010000008">
    <property type="protein sequence ID" value="KAF7771569.1"/>
    <property type="molecule type" value="Genomic_DNA"/>
</dbReference>
<evidence type="ECO:0000256" key="1">
    <source>
        <dbReference type="ARBA" id="ARBA00004115"/>
    </source>
</evidence>